<dbReference type="CDD" id="cd07505">
    <property type="entry name" value="HAD_BPGM-like"/>
    <property type="match status" value="1"/>
</dbReference>
<dbReference type="SUPFAM" id="SSF56784">
    <property type="entry name" value="HAD-like"/>
    <property type="match status" value="1"/>
</dbReference>
<dbReference type="InterPro" id="IPR023198">
    <property type="entry name" value="PGP-like_dom2"/>
</dbReference>
<dbReference type="InterPro" id="IPR036412">
    <property type="entry name" value="HAD-like_sf"/>
</dbReference>
<reference evidence="1" key="1">
    <citation type="submission" date="2020-09" db="EMBL/GenBank/DDBJ databases">
        <title>New species isolated from human feces.</title>
        <authorList>
            <person name="Kitahara M."/>
            <person name="Shigeno Y."/>
            <person name="Shime M."/>
            <person name="Matsumoto Y."/>
            <person name="Nakamura S."/>
            <person name="Motooka D."/>
            <person name="Fukuoka S."/>
            <person name="Nishikawa H."/>
            <person name="Benno Y."/>
        </authorList>
    </citation>
    <scope>NUCLEOTIDE SEQUENCE</scope>
    <source>
        <strain evidence="1">MM59</strain>
        <plasmid evidence="1">pMM59_01</plasmid>
    </source>
</reference>
<dbReference type="KEGG" id="pfaa:MM59RIKEN_33050"/>
<sequence length="215" mass="24694">MFLFDLDGTLIDSNGIWKNVDREFLARRGLPYTHAYYEGVAHTIFPLAAKFTKEFCNLPESCEEIMAEWMELAEDLYAHVSIKPGVRAYLKQCKAEGRRLAVVTSSVPEHCRTALKALSLEKYFENITFAHDLGLEKKSPEIWLTAAKAGGVRPEDCTVFDDSLAACWGARAAKMRVVGVYDNYFAQDEKEMRSFCDVYIRSFEELLWLPEQRRR</sequence>
<dbReference type="GO" id="GO:0016791">
    <property type="term" value="F:phosphatase activity"/>
    <property type="evidence" value="ECO:0007669"/>
    <property type="project" value="TreeGrafter"/>
</dbReference>
<proteinExistence type="predicted"/>
<organism evidence="1 2">
    <name type="scientific">Pusillibacter faecalis</name>
    <dbReference type="NCBI Taxonomy" id="2714358"/>
    <lineage>
        <taxon>Bacteria</taxon>
        <taxon>Bacillati</taxon>
        <taxon>Bacillota</taxon>
        <taxon>Clostridia</taxon>
        <taxon>Eubacteriales</taxon>
        <taxon>Oscillospiraceae</taxon>
        <taxon>Pusillibacter</taxon>
    </lineage>
</organism>
<dbReference type="EMBL" id="AP023421">
    <property type="protein sequence ID" value="BCK85986.1"/>
    <property type="molecule type" value="Genomic_DNA"/>
</dbReference>
<accession>A0A830QYL9</accession>
<dbReference type="InterPro" id="IPR041492">
    <property type="entry name" value="HAD_2"/>
</dbReference>
<dbReference type="SFLD" id="SFLDG01129">
    <property type="entry name" value="C1.5:_HAD__Beta-PGM__Phosphata"/>
    <property type="match status" value="1"/>
</dbReference>
<dbReference type="Gene3D" id="1.10.150.240">
    <property type="entry name" value="Putative phosphatase, domain 2"/>
    <property type="match status" value="1"/>
</dbReference>
<dbReference type="PANTHER" id="PTHR18901">
    <property type="entry name" value="2-DEOXYGLUCOSE-6-PHOSPHATE PHOSPHATASE 2"/>
    <property type="match status" value="1"/>
</dbReference>
<dbReference type="Proteomes" id="UP000679848">
    <property type="component" value="Plasmid pMM59_01"/>
</dbReference>
<protein>
    <submittedName>
        <fullName evidence="1">Haloacid dehalogenase</fullName>
    </submittedName>
</protein>
<evidence type="ECO:0000313" key="2">
    <source>
        <dbReference type="Proteomes" id="UP000679848"/>
    </source>
</evidence>
<dbReference type="PANTHER" id="PTHR18901:SF38">
    <property type="entry name" value="PSEUDOURIDINE-5'-PHOSPHATASE"/>
    <property type="match status" value="1"/>
</dbReference>
<geneLocation type="plasmid" evidence="1 2">
    <name>pMM59_01</name>
</geneLocation>
<name>A0A830QYL9_9FIRM</name>
<keyword evidence="2" id="KW-1185">Reference proteome</keyword>
<dbReference type="SFLD" id="SFLDS00003">
    <property type="entry name" value="Haloacid_Dehalogenase"/>
    <property type="match status" value="1"/>
</dbReference>
<evidence type="ECO:0000313" key="1">
    <source>
        <dbReference type="EMBL" id="BCK85986.1"/>
    </source>
</evidence>
<dbReference type="AlphaFoldDB" id="A0A830QYL9"/>
<dbReference type="InterPro" id="IPR023214">
    <property type="entry name" value="HAD_sf"/>
</dbReference>
<dbReference type="InterPro" id="IPR006439">
    <property type="entry name" value="HAD-SF_hydro_IA"/>
</dbReference>
<keyword evidence="1" id="KW-0614">Plasmid</keyword>
<gene>
    <name evidence="1" type="ORF">MM59RIKEN_33050</name>
</gene>
<dbReference type="Gene3D" id="3.40.50.1000">
    <property type="entry name" value="HAD superfamily/HAD-like"/>
    <property type="match status" value="1"/>
</dbReference>
<dbReference type="RefSeq" id="WP_213543879.1">
    <property type="nucleotide sequence ID" value="NZ_AP023421.1"/>
</dbReference>
<dbReference type="Pfam" id="PF13419">
    <property type="entry name" value="HAD_2"/>
    <property type="match status" value="1"/>
</dbReference>
<dbReference type="NCBIfam" id="TIGR01509">
    <property type="entry name" value="HAD-SF-IA-v3"/>
    <property type="match status" value="1"/>
</dbReference>